<protein>
    <recommendedName>
        <fullName evidence="1">PA2794-like C-terminal domain-containing protein</fullName>
    </recommendedName>
</protein>
<dbReference type="Gene3D" id="2.60.40.10">
    <property type="entry name" value="Immunoglobulins"/>
    <property type="match status" value="1"/>
</dbReference>
<feature type="domain" description="PA2794-like C-terminal" evidence="1">
    <location>
        <begin position="593"/>
        <end position="693"/>
    </location>
</feature>
<dbReference type="Pfam" id="PF22432">
    <property type="entry name" value="PA2794-like_C"/>
    <property type="match status" value="1"/>
</dbReference>
<dbReference type="InterPro" id="IPR013783">
    <property type="entry name" value="Ig-like_fold"/>
</dbReference>
<dbReference type="InterPro" id="IPR054743">
    <property type="entry name" value="PA2794-like_C"/>
</dbReference>
<sequence>MTVSTTDSVEEYVSGGPSFPISYRFLQNSDIEAVLVKQDGTSETLVLGTQYTLTGAGAQNGGTLTSSYASGVLATPGATLTISRVMDAVQPTDLRNQGRYFAETHENVFDRLTMLIQQGLAWTRRALVRPVGKDYYDAEGRRIANVGDPTANGDAVNKLSMEQYVASVIESGTGPINQASNVIYIDPDGIPRTVQDLASPEGSNYIGDGVNPGTVSDSLRALEARADAYDSVTGSGAIKYLANEGRVNRLARSRDFAVSVVGKVLQSGRYDHFGQMDMLPDGTLCLFYRSGTTHDTDNAPLRFTTQLANGNWATPTNIVQDPIYDLRDPAGGVMSNGRIAIATTTHDMATPSLFPELRIYTSDNYGGSWVLRQSIAVPAGQMKFPHGKGFHSGDKYCIPYYATPAGGGRQLRLLETTDGGLTWVEGATVYSGAVNYNETGYVNLGGGLFIGASRVDGAGGGKIRLWRSVDGAVTWTDIGDMDGIAGDGTSILVSPSLTSVVTSSGTVHAVLFYTDRTTTQLVYRTIARNNLLPGGTPKWSARTGIYSAPNLSGYQSHVVIGSRILGSFFREITFNVLAEIAQWEVFHGDLPDYQSDWTAVVPSTQYTFTHGLQRAPRKVVVEFATTNASPGQTYVVQASYFNDGANKGSGAQVAINGTQILVGTGAAVWGTAYFGGIDTSTRYTSGYYRVSTWL</sequence>
<evidence type="ECO:0000259" key="1">
    <source>
        <dbReference type="Pfam" id="PF22432"/>
    </source>
</evidence>
<evidence type="ECO:0000313" key="2">
    <source>
        <dbReference type="EMBL" id="XDK34666.1"/>
    </source>
</evidence>
<dbReference type="Gene3D" id="2.120.10.10">
    <property type="match status" value="1"/>
</dbReference>
<dbReference type="CDD" id="cd15482">
    <property type="entry name" value="Sialidase_non-viral"/>
    <property type="match status" value="1"/>
</dbReference>
<name>A0AB39HQH2_9PSED</name>
<dbReference type="InterPro" id="IPR036278">
    <property type="entry name" value="Sialidase_sf"/>
</dbReference>
<accession>A0AB39HQH2</accession>
<gene>
    <name evidence="2" type="ORF">AB4Y39_13080</name>
</gene>
<organism evidence="2">
    <name type="scientific">Pseudomonas sp. Hg7Tf</name>
    <dbReference type="NCBI Taxonomy" id="3236988"/>
    <lineage>
        <taxon>Bacteria</taxon>
        <taxon>Pseudomonadati</taxon>
        <taxon>Pseudomonadota</taxon>
        <taxon>Gammaproteobacteria</taxon>
        <taxon>Pseudomonadales</taxon>
        <taxon>Pseudomonadaceae</taxon>
        <taxon>Pseudomonas</taxon>
    </lineage>
</organism>
<dbReference type="EMBL" id="CP162607">
    <property type="protein sequence ID" value="XDK34666.1"/>
    <property type="molecule type" value="Genomic_DNA"/>
</dbReference>
<proteinExistence type="predicted"/>
<reference evidence="2" key="1">
    <citation type="submission" date="2024-07" db="EMBL/GenBank/DDBJ databases">
        <title>Identification and characteristics of a novel species of coltsfoot's symbiotic bacteria.</title>
        <authorList>
            <person name="Juszczyk A."/>
            <person name="Jasielczuk I."/>
            <person name="Gurgul A."/>
            <person name="Rogala M."/>
            <person name="Kowalczyk A."/>
            <person name="Szmatola T."/>
            <person name="Kosecka-Strojek M."/>
            <person name="Arent Z."/>
            <person name="Latowski D."/>
        </authorList>
    </citation>
    <scope>NUCLEOTIDE SEQUENCE</scope>
    <source>
        <strain evidence="2">Hg7Tf</strain>
    </source>
</reference>
<dbReference type="AlphaFoldDB" id="A0AB39HQH2"/>
<dbReference type="SUPFAM" id="SSF50939">
    <property type="entry name" value="Sialidases"/>
    <property type="match status" value="1"/>
</dbReference>
<dbReference type="RefSeq" id="WP_280041934.1">
    <property type="nucleotide sequence ID" value="NZ_CP162607.1"/>
</dbReference>